<proteinExistence type="predicted"/>
<comment type="caution">
    <text evidence="1">The sequence shown here is derived from an EMBL/GenBank/DDBJ whole genome shotgun (WGS) entry which is preliminary data.</text>
</comment>
<dbReference type="EMBL" id="LAZR01009515">
    <property type="protein sequence ID" value="KKM72192.1"/>
    <property type="molecule type" value="Genomic_DNA"/>
</dbReference>
<sequence>MESQETEYKQCSACKYKVNLAYGNIDGRHWFCVDCLVTYPLLADVGLVEMYYRFSTPYYGFPQLTLDLRQKMRLSPKQFKKRKKDKVDSGT</sequence>
<accession>A0A0F9MSH8</accession>
<name>A0A0F9MSH8_9ZZZZ</name>
<reference evidence="1" key="1">
    <citation type="journal article" date="2015" name="Nature">
        <title>Complex archaea that bridge the gap between prokaryotes and eukaryotes.</title>
        <authorList>
            <person name="Spang A."/>
            <person name="Saw J.H."/>
            <person name="Jorgensen S.L."/>
            <person name="Zaremba-Niedzwiedzka K."/>
            <person name="Martijn J."/>
            <person name="Lind A.E."/>
            <person name="van Eijk R."/>
            <person name="Schleper C."/>
            <person name="Guy L."/>
            <person name="Ettema T.J."/>
        </authorList>
    </citation>
    <scope>NUCLEOTIDE SEQUENCE</scope>
</reference>
<organism evidence="1">
    <name type="scientific">marine sediment metagenome</name>
    <dbReference type="NCBI Taxonomy" id="412755"/>
    <lineage>
        <taxon>unclassified sequences</taxon>
        <taxon>metagenomes</taxon>
        <taxon>ecological metagenomes</taxon>
    </lineage>
</organism>
<dbReference type="AlphaFoldDB" id="A0A0F9MSH8"/>
<protein>
    <submittedName>
        <fullName evidence="1">Uncharacterized protein</fullName>
    </submittedName>
</protein>
<evidence type="ECO:0000313" key="1">
    <source>
        <dbReference type="EMBL" id="KKM72192.1"/>
    </source>
</evidence>
<gene>
    <name evidence="1" type="ORF">LCGC14_1422890</name>
</gene>